<name>A0ABP3VJB2_9BURK</name>
<organism evidence="1 2">
    <name type="scientific">Ideonella azotifigens</name>
    <dbReference type="NCBI Taxonomy" id="513160"/>
    <lineage>
        <taxon>Bacteria</taxon>
        <taxon>Pseudomonadati</taxon>
        <taxon>Pseudomonadota</taxon>
        <taxon>Betaproteobacteria</taxon>
        <taxon>Burkholderiales</taxon>
        <taxon>Sphaerotilaceae</taxon>
        <taxon>Ideonella</taxon>
    </lineage>
</organism>
<reference evidence="2" key="1">
    <citation type="journal article" date="2019" name="Int. J. Syst. Evol. Microbiol.">
        <title>The Global Catalogue of Microorganisms (GCM) 10K type strain sequencing project: providing services to taxonomists for standard genome sequencing and annotation.</title>
        <authorList>
            <consortium name="The Broad Institute Genomics Platform"/>
            <consortium name="The Broad Institute Genome Sequencing Center for Infectious Disease"/>
            <person name="Wu L."/>
            <person name="Ma J."/>
        </authorList>
    </citation>
    <scope>NUCLEOTIDE SEQUENCE [LARGE SCALE GENOMIC DNA]</scope>
    <source>
        <strain evidence="2">JCM 15503</strain>
    </source>
</reference>
<evidence type="ECO:0000313" key="2">
    <source>
        <dbReference type="Proteomes" id="UP001500279"/>
    </source>
</evidence>
<comment type="caution">
    <text evidence="1">The sequence shown here is derived from an EMBL/GenBank/DDBJ whole genome shotgun (WGS) entry which is preliminary data.</text>
</comment>
<gene>
    <name evidence="1" type="ORF">GCM10009107_36130</name>
</gene>
<dbReference type="RefSeq" id="WP_141285071.1">
    <property type="nucleotide sequence ID" value="NZ_BAAAEW010000023.1"/>
</dbReference>
<proteinExistence type="predicted"/>
<dbReference type="Proteomes" id="UP001500279">
    <property type="component" value="Unassembled WGS sequence"/>
</dbReference>
<keyword evidence="2" id="KW-1185">Reference proteome</keyword>
<sequence length="134" mass="14909">MNPLVFEETGSLGDPALHDACIYRIDFGDKQVTFFCRAPDGQSTRLELRGVEHMLSNGLAEQNVLLDVCVEDDSDVCVQVLSRVLPGAGVSQQAYRDLVLQRLQQKQLMLLRFSPSYGGEILVLCKEALYESES</sequence>
<accession>A0ABP3VJB2</accession>
<dbReference type="EMBL" id="BAAAEW010000023">
    <property type="protein sequence ID" value="GAA0756991.1"/>
    <property type="molecule type" value="Genomic_DNA"/>
</dbReference>
<evidence type="ECO:0000313" key="1">
    <source>
        <dbReference type="EMBL" id="GAA0756991.1"/>
    </source>
</evidence>
<protein>
    <submittedName>
        <fullName evidence="1">Uncharacterized protein</fullName>
    </submittedName>
</protein>